<dbReference type="eggNOG" id="COG2304">
    <property type="taxonomic scope" value="Bacteria"/>
</dbReference>
<dbReference type="GO" id="GO:0016020">
    <property type="term" value="C:membrane"/>
    <property type="evidence" value="ECO:0007669"/>
    <property type="project" value="InterPro"/>
</dbReference>
<proteinExistence type="predicted"/>
<dbReference type="PROSITE" id="PS51257">
    <property type="entry name" value="PROKAR_LIPOPROTEIN"/>
    <property type="match status" value="1"/>
</dbReference>
<evidence type="ECO:0008006" key="3">
    <source>
        <dbReference type="Google" id="ProtNLM"/>
    </source>
</evidence>
<evidence type="ECO:0000313" key="2">
    <source>
        <dbReference type="Proteomes" id="UP000002415"/>
    </source>
</evidence>
<dbReference type="Proteomes" id="UP000002415">
    <property type="component" value="Chromosome"/>
</dbReference>
<gene>
    <name evidence="1" type="ordered locus">Fnod_1063</name>
</gene>
<dbReference type="Gene3D" id="2.60.40.10">
    <property type="entry name" value="Immunoglobulins"/>
    <property type="match status" value="3"/>
</dbReference>
<name>A7HLX8_FERNB</name>
<dbReference type="KEGG" id="fno:Fnod_1063"/>
<dbReference type="HOGENOM" id="CLU_351519_0_0_0"/>
<accession>A7HLX8</accession>
<dbReference type="InterPro" id="IPR013783">
    <property type="entry name" value="Ig-like_fold"/>
</dbReference>
<dbReference type="SUPFAM" id="SSF49299">
    <property type="entry name" value="PKD domain"/>
    <property type="match status" value="1"/>
</dbReference>
<organism evidence="1 2">
    <name type="scientific">Fervidobacterium nodosum (strain ATCC 35602 / DSM 5306 / Rt17-B1)</name>
    <dbReference type="NCBI Taxonomy" id="381764"/>
    <lineage>
        <taxon>Bacteria</taxon>
        <taxon>Thermotogati</taxon>
        <taxon>Thermotogota</taxon>
        <taxon>Thermotogae</taxon>
        <taxon>Thermotogales</taxon>
        <taxon>Fervidobacteriaceae</taxon>
        <taxon>Fervidobacterium</taxon>
    </lineage>
</organism>
<dbReference type="EMBL" id="CP000771">
    <property type="protein sequence ID" value="ABS60911.1"/>
    <property type="molecule type" value="Genomic_DNA"/>
</dbReference>
<reference evidence="1 2" key="1">
    <citation type="submission" date="2007-07" db="EMBL/GenBank/DDBJ databases">
        <title>Complete sequence of Fervidobacterium nodosum Rt17-B1.</title>
        <authorList>
            <consortium name="US DOE Joint Genome Institute"/>
            <person name="Copeland A."/>
            <person name="Lucas S."/>
            <person name="Lapidus A."/>
            <person name="Barry K."/>
            <person name="Glavina del Rio T."/>
            <person name="Dalin E."/>
            <person name="Tice H."/>
            <person name="Pitluck S."/>
            <person name="Saunders E."/>
            <person name="Brettin T."/>
            <person name="Bruce D."/>
            <person name="Detter J.C."/>
            <person name="Han C."/>
            <person name="Schmutz J."/>
            <person name="Larimer F."/>
            <person name="Land M."/>
            <person name="Hauser L."/>
            <person name="Kyrpides N."/>
            <person name="Mikhailova N."/>
            <person name="Nelson K."/>
            <person name="Gogarten J.P."/>
            <person name="Noll K."/>
            <person name="Richardson P."/>
        </authorList>
    </citation>
    <scope>NUCLEOTIDE SEQUENCE [LARGE SCALE GENOMIC DNA]</scope>
    <source>
        <strain evidence="2">ATCC 35602 / DSM 5306 / Rt17-B1</strain>
    </source>
</reference>
<dbReference type="AlphaFoldDB" id="A7HLX8"/>
<protein>
    <recommendedName>
        <fullName evidence="3">Carboxypeptidase regulatory-like domain-containing protein</fullName>
    </recommendedName>
</protein>
<dbReference type="GO" id="GO:0005509">
    <property type="term" value="F:calcium ion binding"/>
    <property type="evidence" value="ECO:0007669"/>
    <property type="project" value="InterPro"/>
</dbReference>
<dbReference type="STRING" id="381764.Fnod_1063"/>
<dbReference type="OrthoDB" id="48841at2"/>
<dbReference type="InterPro" id="IPR035986">
    <property type="entry name" value="PKD_dom_sf"/>
</dbReference>
<dbReference type="SUPFAM" id="SSF49478">
    <property type="entry name" value="Cna protein B-type domain"/>
    <property type="match status" value="1"/>
</dbReference>
<sequence length="800" mass="88254">MKKYFLLSLIVLLVLAFVFSCTPLNKAPVWKDAPYEISGTVGVLLEFDLSDKVSDPDGDPVSITIVRGTGATIENGVFKFTPSEAKTYTFVLEASDGKGGKNTATLVINVSIVPNNAPVWSASSYTGNVNKGELFIFDLSDKVNDPDGDEVEVTIEGNTRGATIEGKVFKWNTSAITEGSYSFLLKARDSKGAFSYATLEISVQPAVIPNRPPVVLPLQNLSTKVGKEVSINLKDYVSDPDGDAVQITKVSGPGAIVGTKYVWFPETLMNETSVTLKFSDGKGGEVTKTFKVSATIPGTGNLTIYITDYKSGPATSGATVKLMKNGSLVSEQTTDSSGKVVFNNITLNTTTDFDIIISKNGYAKTYIEGLRLKDGETIEFETQMRVAKLGPTSSDKPFELEYVILDEMGRELVDNVVSTDGIKVLGTATSTEYTFNLWYVKVGGVPGAGTLTNPRVIGYSPAISALSSVKEFEGMVPVYVDLYDQNDNRYEKIIYLYVSRTPSVAITPYIVEKYTNAVPTGYNILAYTRRGKIEYYGGKTPSPTVADKDQNLYVRVYWRPWYSASGTTQPKAYKIYRSFDGTIFEPVATLPNNVYTYTDYSAKLEPNKKVWYAVSSVYDGYETPYSVVGSVIPLPMFDVQYISPVNGSTNVPRDPEFSWQFVGPTSTPEGNVTYIYDIWLYDLVVNDFCYYSISRALDGSPSIFGITPATQGNTVSFKFSDFTSESETYRWVDFVAGTWYPYDKLQANKTYEWGNELLYARVIDSSDRTVAYAIHTDNNNYLGTGKIETDMYHRFVTGEN</sequence>
<dbReference type="GO" id="GO:0007156">
    <property type="term" value="P:homophilic cell adhesion via plasma membrane adhesion molecules"/>
    <property type="evidence" value="ECO:0007669"/>
    <property type="project" value="InterPro"/>
</dbReference>
<dbReference type="InterPro" id="IPR002126">
    <property type="entry name" value="Cadherin-like_dom"/>
</dbReference>
<evidence type="ECO:0000313" key="1">
    <source>
        <dbReference type="EMBL" id="ABS60911.1"/>
    </source>
</evidence>
<keyword evidence="2" id="KW-1185">Reference proteome</keyword>
<dbReference type="PRINTS" id="PR00205">
    <property type="entry name" value="CADHERIN"/>
</dbReference>
<reference evidence="1 2" key="2">
    <citation type="journal article" date="2009" name="Proc. Natl. Acad. Sci. U.S.A.">
        <title>On the chimeric nature, thermophilic origin, and phylogenetic placement of the Thermotogales.</title>
        <authorList>
            <person name="Zhaxybayeva O."/>
            <person name="Swithers K.S."/>
            <person name="Lapierre P."/>
            <person name="Fournier G.P."/>
            <person name="Bickhart D.M."/>
            <person name="DeBoy R.T."/>
            <person name="Nelson K.E."/>
            <person name="Nesbo C.L."/>
            <person name="Doolittle W.F."/>
            <person name="Gogarten J.P."/>
            <person name="Noll K.M."/>
        </authorList>
    </citation>
    <scope>NUCLEOTIDE SEQUENCE [LARGE SCALE GENOMIC DNA]</scope>
    <source>
        <strain evidence="2">ATCC 35602 / DSM 5306 / Rt17-B1</strain>
    </source>
</reference>
<dbReference type="RefSeq" id="WP_011994225.1">
    <property type="nucleotide sequence ID" value="NC_009718.1"/>
</dbReference>
<dbReference type="Pfam" id="PF17963">
    <property type="entry name" value="Big_9"/>
    <property type="match status" value="3"/>
</dbReference>